<dbReference type="RefSeq" id="WP_073436670.1">
    <property type="nucleotide sequence ID" value="NZ_BJXU01000023.1"/>
</dbReference>
<reference evidence="1 4" key="2">
    <citation type="submission" date="2019-07" db="EMBL/GenBank/DDBJ databases">
        <title>Whole genome shotgun sequence of Halomonas cupida NBRC 102219.</title>
        <authorList>
            <person name="Hosoyama A."/>
            <person name="Uohara A."/>
            <person name="Ohji S."/>
            <person name="Ichikawa N."/>
        </authorList>
    </citation>
    <scope>NUCLEOTIDE SEQUENCE [LARGE SCALE GENOMIC DNA]</scope>
    <source>
        <strain evidence="1 4">NBRC 102219</strain>
    </source>
</reference>
<dbReference type="Proteomes" id="UP000321726">
    <property type="component" value="Unassembled WGS sequence"/>
</dbReference>
<dbReference type="NCBIfam" id="TIGR02444">
    <property type="entry name" value="TIGR02444 family protein"/>
    <property type="match status" value="1"/>
</dbReference>
<evidence type="ECO:0000313" key="2">
    <source>
        <dbReference type="EMBL" id="SHM71076.1"/>
    </source>
</evidence>
<dbReference type="AlphaFoldDB" id="A0A1M7L0P7"/>
<dbReference type="Proteomes" id="UP000184123">
    <property type="component" value="Unassembled WGS sequence"/>
</dbReference>
<evidence type="ECO:0000313" key="1">
    <source>
        <dbReference type="EMBL" id="GEN22726.1"/>
    </source>
</evidence>
<evidence type="ECO:0000313" key="3">
    <source>
        <dbReference type="Proteomes" id="UP000184123"/>
    </source>
</evidence>
<reference evidence="2 3" key="1">
    <citation type="submission" date="2016-11" db="EMBL/GenBank/DDBJ databases">
        <authorList>
            <person name="Jaros S."/>
            <person name="Januszkiewicz K."/>
            <person name="Wedrychowicz H."/>
        </authorList>
    </citation>
    <scope>NUCLEOTIDE SEQUENCE [LARGE SCALE GENOMIC DNA]</scope>
    <source>
        <strain evidence="2 3">DSM 4740</strain>
    </source>
</reference>
<proteinExistence type="predicted"/>
<evidence type="ECO:0000313" key="4">
    <source>
        <dbReference type="Proteomes" id="UP000321726"/>
    </source>
</evidence>
<protein>
    <submittedName>
        <fullName evidence="2">TIGR02444 family protein</fullName>
    </submittedName>
</protein>
<dbReference type="InterPro" id="IPR012659">
    <property type="entry name" value="CHP02444"/>
</dbReference>
<accession>A0A1M7L0P7</accession>
<dbReference type="EMBL" id="BJXU01000023">
    <property type="protein sequence ID" value="GEN22726.1"/>
    <property type="molecule type" value="Genomic_DNA"/>
</dbReference>
<dbReference type="EMBL" id="FRCA01000011">
    <property type="protein sequence ID" value="SHM71076.1"/>
    <property type="molecule type" value="Genomic_DNA"/>
</dbReference>
<name>A0A1M7L0P7_9GAMM</name>
<dbReference type="STRING" id="44933.SAMN05660971_03678"/>
<keyword evidence="4" id="KW-1185">Reference proteome</keyword>
<dbReference type="Pfam" id="PF09523">
    <property type="entry name" value="DUF2390"/>
    <property type="match status" value="1"/>
</dbReference>
<organism evidence="2 3">
    <name type="scientific">Halomonas cupida</name>
    <dbReference type="NCBI Taxonomy" id="44933"/>
    <lineage>
        <taxon>Bacteria</taxon>
        <taxon>Pseudomonadati</taxon>
        <taxon>Pseudomonadota</taxon>
        <taxon>Gammaproteobacteria</taxon>
        <taxon>Oceanospirillales</taxon>
        <taxon>Halomonadaceae</taxon>
        <taxon>Halomonas</taxon>
    </lineage>
</organism>
<gene>
    <name evidence="1" type="ORF">HCU01_06750</name>
    <name evidence="2" type="ORF">SAMN05660971_03678</name>
</gene>
<dbReference type="OrthoDB" id="5795846at2"/>
<sequence length="171" mass="19807">MSADSTEFISQLRHRLQNDPLWEFALQFYAQPGIEQACLQLQDNHGWDVCELLWRCWLYRHAIRAGDFPTEARDWQREVTYPLRSLRRQLKAAARACEGVASVRLRISEAELAAERETLHILMKISLDGNGLEPLSRPLPRLEKVLYTEGEIQEKSQVGTVRHIESQLDPL</sequence>